<accession>A0A9P9L232</accession>
<proteinExistence type="predicted"/>
<keyword evidence="1" id="KW-0472">Membrane</keyword>
<name>A0A9P9L232_FUSSL</name>
<evidence type="ECO:0000313" key="3">
    <source>
        <dbReference type="Proteomes" id="UP000736672"/>
    </source>
</evidence>
<feature type="transmembrane region" description="Helical" evidence="1">
    <location>
        <begin position="45"/>
        <end position="66"/>
    </location>
</feature>
<keyword evidence="1" id="KW-0812">Transmembrane</keyword>
<feature type="transmembrane region" description="Helical" evidence="1">
    <location>
        <begin position="120"/>
        <end position="146"/>
    </location>
</feature>
<protein>
    <submittedName>
        <fullName evidence="2">Uncharacterized protein</fullName>
    </submittedName>
</protein>
<dbReference type="AlphaFoldDB" id="A0A9P9L232"/>
<reference evidence="2" key="1">
    <citation type="journal article" date="2021" name="Nat. Commun.">
        <title>Genetic determinants of endophytism in the Arabidopsis root mycobiome.</title>
        <authorList>
            <person name="Mesny F."/>
            <person name="Miyauchi S."/>
            <person name="Thiergart T."/>
            <person name="Pickel B."/>
            <person name="Atanasova L."/>
            <person name="Karlsson M."/>
            <person name="Huettel B."/>
            <person name="Barry K.W."/>
            <person name="Haridas S."/>
            <person name="Chen C."/>
            <person name="Bauer D."/>
            <person name="Andreopoulos W."/>
            <person name="Pangilinan J."/>
            <person name="LaButti K."/>
            <person name="Riley R."/>
            <person name="Lipzen A."/>
            <person name="Clum A."/>
            <person name="Drula E."/>
            <person name="Henrissat B."/>
            <person name="Kohler A."/>
            <person name="Grigoriev I.V."/>
            <person name="Martin F.M."/>
            <person name="Hacquard S."/>
        </authorList>
    </citation>
    <scope>NUCLEOTIDE SEQUENCE</scope>
    <source>
        <strain evidence="2">FSSC 5 MPI-SDFR-AT-0091</strain>
    </source>
</reference>
<dbReference type="OrthoDB" id="5076703at2759"/>
<evidence type="ECO:0000313" key="2">
    <source>
        <dbReference type="EMBL" id="KAH7272804.1"/>
    </source>
</evidence>
<keyword evidence="1" id="KW-1133">Transmembrane helix</keyword>
<sequence>MDFETFIICFSLSLVFLASSSFPTTSRFLLGLTAMWFYSTMGGAAYFSEILSPIGSAIVDLILWLYDATPKQVSPVQKGINPQPEYDFVNTSTMAVHFQLFDTAAAYTIMPTTKVLAAHFVNICLMTILLAALSFGILLVLSALTLELSLLGITLSPMPVWR</sequence>
<organism evidence="2 3">
    <name type="scientific">Fusarium solani</name>
    <name type="common">Filamentous fungus</name>
    <dbReference type="NCBI Taxonomy" id="169388"/>
    <lineage>
        <taxon>Eukaryota</taxon>
        <taxon>Fungi</taxon>
        <taxon>Dikarya</taxon>
        <taxon>Ascomycota</taxon>
        <taxon>Pezizomycotina</taxon>
        <taxon>Sordariomycetes</taxon>
        <taxon>Hypocreomycetidae</taxon>
        <taxon>Hypocreales</taxon>
        <taxon>Nectriaceae</taxon>
        <taxon>Fusarium</taxon>
        <taxon>Fusarium solani species complex</taxon>
    </lineage>
</organism>
<keyword evidence="3" id="KW-1185">Reference proteome</keyword>
<dbReference type="EMBL" id="JAGTJS010000003">
    <property type="protein sequence ID" value="KAH7272804.1"/>
    <property type="molecule type" value="Genomic_DNA"/>
</dbReference>
<dbReference type="Proteomes" id="UP000736672">
    <property type="component" value="Unassembled WGS sequence"/>
</dbReference>
<evidence type="ECO:0000256" key="1">
    <source>
        <dbReference type="SAM" id="Phobius"/>
    </source>
</evidence>
<comment type="caution">
    <text evidence="2">The sequence shown here is derived from an EMBL/GenBank/DDBJ whole genome shotgun (WGS) entry which is preliminary data.</text>
</comment>
<gene>
    <name evidence="2" type="ORF">B0J15DRAFT_543401</name>
</gene>